<accession>A0A9W7BGJ4</accession>
<dbReference type="AlphaFoldDB" id="A0A9W7BGJ4"/>
<name>A0A9W7BGJ4_9STRA</name>
<gene>
    <name evidence="2" type="ORF">TrVE_jg11602</name>
</gene>
<dbReference type="SUPFAM" id="SSF46689">
    <property type="entry name" value="Homeodomain-like"/>
    <property type="match status" value="1"/>
</dbReference>
<dbReference type="PANTHER" id="PTHR46734:SF1">
    <property type="entry name" value="TELOMERIC REPEAT-BINDING FACTOR 1"/>
    <property type="match status" value="1"/>
</dbReference>
<keyword evidence="3" id="KW-1185">Reference proteome</keyword>
<reference evidence="3" key="1">
    <citation type="journal article" date="2023" name="Commun. Biol.">
        <title>Genome analysis of Parmales, the sister group of diatoms, reveals the evolutionary specialization of diatoms from phago-mixotrophs to photoautotrophs.</title>
        <authorList>
            <person name="Ban H."/>
            <person name="Sato S."/>
            <person name="Yoshikawa S."/>
            <person name="Yamada K."/>
            <person name="Nakamura Y."/>
            <person name="Ichinomiya M."/>
            <person name="Sato N."/>
            <person name="Blanc-Mathieu R."/>
            <person name="Endo H."/>
            <person name="Kuwata A."/>
            <person name="Ogata H."/>
        </authorList>
    </citation>
    <scope>NUCLEOTIDE SEQUENCE [LARGE SCALE GENOMIC DNA]</scope>
    <source>
        <strain evidence="3">NIES 3699</strain>
    </source>
</reference>
<organism evidence="2 3">
    <name type="scientific">Triparma verrucosa</name>
    <dbReference type="NCBI Taxonomy" id="1606542"/>
    <lineage>
        <taxon>Eukaryota</taxon>
        <taxon>Sar</taxon>
        <taxon>Stramenopiles</taxon>
        <taxon>Ochrophyta</taxon>
        <taxon>Bolidophyceae</taxon>
        <taxon>Parmales</taxon>
        <taxon>Triparmaceae</taxon>
        <taxon>Triparma</taxon>
    </lineage>
</organism>
<sequence>MNAVRQEESDLIDIDVKVEYLMDIKREEGYFDESNEDGGGVGGDDVGGGEVVVKEEEVEEVVEEVDVGVNWKTEEETKPRKSKKKRRGSGCAWMEEEDDALLKGAGKYGRDFKRIKKEDDGNVFADRTPVALYKRLINQYPARYKEARAATPLKRHNGWTAEEVETLKRGMKKYGRNWDEIHKCR</sequence>
<evidence type="ECO:0000313" key="3">
    <source>
        <dbReference type="Proteomes" id="UP001165160"/>
    </source>
</evidence>
<protein>
    <recommendedName>
        <fullName evidence="4">Myb-like domain-containing protein</fullName>
    </recommendedName>
</protein>
<keyword evidence="1" id="KW-0539">Nucleus</keyword>
<evidence type="ECO:0008006" key="4">
    <source>
        <dbReference type="Google" id="ProtNLM"/>
    </source>
</evidence>
<evidence type="ECO:0000256" key="1">
    <source>
        <dbReference type="ARBA" id="ARBA00023242"/>
    </source>
</evidence>
<dbReference type="Gene3D" id="1.10.10.60">
    <property type="entry name" value="Homeodomain-like"/>
    <property type="match status" value="2"/>
</dbReference>
<dbReference type="InterPro" id="IPR052450">
    <property type="entry name" value="TRBD-Containing_Protein"/>
</dbReference>
<dbReference type="EMBL" id="BRXX01000072">
    <property type="protein sequence ID" value="GMH87510.1"/>
    <property type="molecule type" value="Genomic_DNA"/>
</dbReference>
<dbReference type="InterPro" id="IPR009057">
    <property type="entry name" value="Homeodomain-like_sf"/>
</dbReference>
<dbReference type="Proteomes" id="UP001165160">
    <property type="component" value="Unassembled WGS sequence"/>
</dbReference>
<proteinExistence type="predicted"/>
<evidence type="ECO:0000313" key="2">
    <source>
        <dbReference type="EMBL" id="GMH87510.1"/>
    </source>
</evidence>
<dbReference type="PANTHER" id="PTHR46734">
    <property type="entry name" value="TELOMERIC REPEAT-BINDING FACTOR 1 TERF1"/>
    <property type="match status" value="1"/>
</dbReference>
<comment type="caution">
    <text evidence="2">The sequence shown here is derived from an EMBL/GenBank/DDBJ whole genome shotgun (WGS) entry which is preliminary data.</text>
</comment>